<sequence>MKPKILLVEDEPVLRSGIRLNLEDEGYEVEAFESADSFLAERESLLSGNSPYDLAILDMMLPGRLQGLELCRLIRSRWSMPILFLTARNKLEHKLDAFESGADDYITKPFELEELLARIRVRLRKHKIVDAFQIGSYRLDFNRDTAVHTVTAEEVRFTEKEIGILKLLLESRGRPVTRDEILDRVWGTAEFPTNRTIDNFIVKFRRIFEQDPAHPTLFITRHGRGYELAPEGEAEK</sequence>
<dbReference type="GO" id="GO:0000156">
    <property type="term" value="F:phosphorelay response regulator activity"/>
    <property type="evidence" value="ECO:0007669"/>
    <property type="project" value="TreeGrafter"/>
</dbReference>
<dbReference type="GO" id="GO:0032993">
    <property type="term" value="C:protein-DNA complex"/>
    <property type="evidence" value="ECO:0007669"/>
    <property type="project" value="TreeGrafter"/>
</dbReference>
<dbReference type="AlphaFoldDB" id="A0A833H073"/>
<evidence type="ECO:0000313" key="10">
    <source>
        <dbReference type="EMBL" id="KAB2931353.1"/>
    </source>
</evidence>
<feature type="modified residue" description="4-aspartylphosphate" evidence="6">
    <location>
        <position position="58"/>
    </location>
</feature>
<feature type="DNA-binding region" description="OmpR/PhoB-type" evidence="7">
    <location>
        <begin position="129"/>
        <end position="230"/>
    </location>
</feature>
<keyword evidence="5" id="KW-0804">Transcription</keyword>
<feature type="domain" description="Response regulatory" evidence="8">
    <location>
        <begin position="4"/>
        <end position="123"/>
    </location>
</feature>
<evidence type="ECO:0000256" key="5">
    <source>
        <dbReference type="ARBA" id="ARBA00023163"/>
    </source>
</evidence>
<evidence type="ECO:0000256" key="1">
    <source>
        <dbReference type="ARBA" id="ARBA00022553"/>
    </source>
</evidence>
<dbReference type="CDD" id="cd00383">
    <property type="entry name" value="trans_reg_C"/>
    <property type="match status" value="1"/>
</dbReference>
<dbReference type="PANTHER" id="PTHR48111:SF1">
    <property type="entry name" value="TWO-COMPONENT RESPONSE REGULATOR ORR33"/>
    <property type="match status" value="1"/>
</dbReference>
<evidence type="ECO:0000313" key="11">
    <source>
        <dbReference type="Proteomes" id="UP000460298"/>
    </source>
</evidence>
<dbReference type="InterPro" id="IPR011006">
    <property type="entry name" value="CheY-like_superfamily"/>
</dbReference>
<dbReference type="PROSITE" id="PS51755">
    <property type="entry name" value="OMPR_PHOB"/>
    <property type="match status" value="1"/>
</dbReference>
<reference evidence="10 11" key="1">
    <citation type="submission" date="2019-10" db="EMBL/GenBank/DDBJ databases">
        <title>Extracellular Electron Transfer in a Candidatus Methanoperedens spp. Enrichment Culture.</title>
        <authorList>
            <person name="Berger S."/>
            <person name="Rangel Shaw D."/>
            <person name="Berben T."/>
            <person name="In 'T Zandt M."/>
            <person name="Frank J."/>
            <person name="Reimann J."/>
            <person name="Jetten M.S.M."/>
            <person name="Welte C.U."/>
        </authorList>
    </citation>
    <scope>NUCLEOTIDE SEQUENCE [LARGE SCALE GENOMIC DNA]</scope>
    <source>
        <strain evidence="10">SB12</strain>
    </source>
</reference>
<protein>
    <submittedName>
        <fullName evidence="10">Response regulator transcription factor</fullName>
    </submittedName>
</protein>
<proteinExistence type="predicted"/>
<dbReference type="Proteomes" id="UP000460298">
    <property type="component" value="Unassembled WGS sequence"/>
</dbReference>
<dbReference type="Gene3D" id="3.40.50.2300">
    <property type="match status" value="1"/>
</dbReference>
<dbReference type="GO" id="GO:0005829">
    <property type="term" value="C:cytosol"/>
    <property type="evidence" value="ECO:0007669"/>
    <property type="project" value="TreeGrafter"/>
</dbReference>
<dbReference type="Pfam" id="PF00072">
    <property type="entry name" value="Response_reg"/>
    <property type="match status" value="1"/>
</dbReference>
<dbReference type="InterPro" id="IPR036388">
    <property type="entry name" value="WH-like_DNA-bd_sf"/>
</dbReference>
<name>A0A833H073_9LEPT</name>
<feature type="domain" description="OmpR/PhoB-type" evidence="9">
    <location>
        <begin position="129"/>
        <end position="230"/>
    </location>
</feature>
<dbReference type="GO" id="GO:0000976">
    <property type="term" value="F:transcription cis-regulatory region binding"/>
    <property type="evidence" value="ECO:0007669"/>
    <property type="project" value="TreeGrafter"/>
</dbReference>
<evidence type="ECO:0000259" key="9">
    <source>
        <dbReference type="PROSITE" id="PS51755"/>
    </source>
</evidence>
<evidence type="ECO:0000256" key="4">
    <source>
        <dbReference type="ARBA" id="ARBA00023125"/>
    </source>
</evidence>
<dbReference type="InterPro" id="IPR001789">
    <property type="entry name" value="Sig_transdc_resp-reg_receiver"/>
</dbReference>
<keyword evidence="1 6" id="KW-0597">Phosphoprotein</keyword>
<dbReference type="Pfam" id="PF00486">
    <property type="entry name" value="Trans_reg_C"/>
    <property type="match status" value="1"/>
</dbReference>
<dbReference type="SMART" id="SM00448">
    <property type="entry name" value="REC"/>
    <property type="match status" value="1"/>
</dbReference>
<evidence type="ECO:0000256" key="7">
    <source>
        <dbReference type="PROSITE-ProRule" id="PRU01091"/>
    </source>
</evidence>
<dbReference type="InterPro" id="IPR039420">
    <property type="entry name" value="WalR-like"/>
</dbReference>
<comment type="caution">
    <text evidence="10">The sequence shown here is derived from an EMBL/GenBank/DDBJ whole genome shotgun (WGS) entry which is preliminary data.</text>
</comment>
<organism evidence="10 11">
    <name type="scientific">Leptonema illini</name>
    <dbReference type="NCBI Taxonomy" id="183"/>
    <lineage>
        <taxon>Bacteria</taxon>
        <taxon>Pseudomonadati</taxon>
        <taxon>Spirochaetota</taxon>
        <taxon>Spirochaetia</taxon>
        <taxon>Leptospirales</taxon>
        <taxon>Leptospiraceae</taxon>
        <taxon>Leptonema</taxon>
    </lineage>
</organism>
<dbReference type="Gene3D" id="1.10.10.10">
    <property type="entry name" value="Winged helix-like DNA-binding domain superfamily/Winged helix DNA-binding domain"/>
    <property type="match status" value="1"/>
</dbReference>
<dbReference type="EMBL" id="WBUI01000014">
    <property type="protein sequence ID" value="KAB2931353.1"/>
    <property type="molecule type" value="Genomic_DNA"/>
</dbReference>
<keyword evidence="3" id="KW-0805">Transcription regulation</keyword>
<dbReference type="GO" id="GO:0006355">
    <property type="term" value="P:regulation of DNA-templated transcription"/>
    <property type="evidence" value="ECO:0007669"/>
    <property type="project" value="InterPro"/>
</dbReference>
<dbReference type="PANTHER" id="PTHR48111">
    <property type="entry name" value="REGULATOR OF RPOS"/>
    <property type="match status" value="1"/>
</dbReference>
<keyword evidence="2" id="KW-0902">Two-component regulatory system</keyword>
<dbReference type="Gene3D" id="6.10.250.690">
    <property type="match status" value="1"/>
</dbReference>
<evidence type="ECO:0000256" key="2">
    <source>
        <dbReference type="ARBA" id="ARBA00023012"/>
    </source>
</evidence>
<dbReference type="InterPro" id="IPR001867">
    <property type="entry name" value="OmpR/PhoB-type_DNA-bd"/>
</dbReference>
<keyword evidence="4 7" id="KW-0238">DNA-binding</keyword>
<evidence type="ECO:0000256" key="3">
    <source>
        <dbReference type="ARBA" id="ARBA00023015"/>
    </source>
</evidence>
<evidence type="ECO:0000256" key="6">
    <source>
        <dbReference type="PROSITE-ProRule" id="PRU00169"/>
    </source>
</evidence>
<dbReference type="SMART" id="SM00862">
    <property type="entry name" value="Trans_reg_C"/>
    <property type="match status" value="1"/>
</dbReference>
<gene>
    <name evidence="10" type="ORF">F9K24_14025</name>
</gene>
<dbReference type="SUPFAM" id="SSF52172">
    <property type="entry name" value="CheY-like"/>
    <property type="match status" value="1"/>
</dbReference>
<accession>A0A833H073</accession>
<evidence type="ECO:0000259" key="8">
    <source>
        <dbReference type="PROSITE" id="PS50110"/>
    </source>
</evidence>
<dbReference type="PROSITE" id="PS50110">
    <property type="entry name" value="RESPONSE_REGULATORY"/>
    <property type="match status" value="1"/>
</dbReference>